<evidence type="ECO:0000256" key="2">
    <source>
        <dbReference type="ARBA" id="ARBA00022679"/>
    </source>
</evidence>
<accession>A0A7G9GYS2</accession>
<dbReference type="InterPro" id="IPR002376">
    <property type="entry name" value="Formyl_transf_N"/>
</dbReference>
<evidence type="ECO:0000256" key="1">
    <source>
        <dbReference type="ARBA" id="ARBA00005054"/>
    </source>
</evidence>
<dbReference type="HAMAP" id="MF_01930">
    <property type="entry name" value="PurN"/>
    <property type="match status" value="1"/>
</dbReference>
<feature type="domain" description="Formyl transferase N-terminal" evidence="5">
    <location>
        <begin position="3"/>
        <end position="184"/>
    </location>
</feature>
<keyword evidence="3 4" id="KW-0658">Purine biosynthesis</keyword>
<comment type="function">
    <text evidence="4">Catalyzes the transfer of a formyl group from 10-formyltetrahydrofolate to 5-phospho-ribosyl-glycinamide (GAR), producing 5-phospho-ribosyl-N-formylglycinamide (FGAR) and tetrahydrofolate.</text>
</comment>
<comment type="catalytic activity">
    <reaction evidence="4">
        <text>N(1)-(5-phospho-beta-D-ribosyl)glycinamide + (6R)-10-formyltetrahydrofolate = N(2)-formyl-N(1)-(5-phospho-beta-D-ribosyl)glycinamide + (6S)-5,6,7,8-tetrahydrofolate + H(+)</text>
        <dbReference type="Rhea" id="RHEA:15053"/>
        <dbReference type="ChEBI" id="CHEBI:15378"/>
        <dbReference type="ChEBI" id="CHEBI:57453"/>
        <dbReference type="ChEBI" id="CHEBI:143788"/>
        <dbReference type="ChEBI" id="CHEBI:147286"/>
        <dbReference type="ChEBI" id="CHEBI:195366"/>
        <dbReference type="EC" id="2.1.2.2"/>
    </reaction>
</comment>
<dbReference type="PANTHER" id="PTHR43369:SF2">
    <property type="entry name" value="PHOSPHORIBOSYLGLYCINAMIDE FORMYLTRANSFERASE"/>
    <property type="match status" value="1"/>
</dbReference>
<evidence type="ECO:0000313" key="7">
    <source>
        <dbReference type="Proteomes" id="UP000515913"/>
    </source>
</evidence>
<evidence type="ECO:0000256" key="4">
    <source>
        <dbReference type="HAMAP-Rule" id="MF_01930"/>
    </source>
</evidence>
<feature type="active site" description="Proton donor" evidence="4">
    <location>
        <position position="106"/>
    </location>
</feature>
<dbReference type="SUPFAM" id="SSF53328">
    <property type="entry name" value="Formyltransferase"/>
    <property type="match status" value="1"/>
</dbReference>
<dbReference type="GO" id="GO:0005829">
    <property type="term" value="C:cytosol"/>
    <property type="evidence" value="ECO:0007669"/>
    <property type="project" value="TreeGrafter"/>
</dbReference>
<dbReference type="KEGG" id="fho:H9Q81_03725"/>
<dbReference type="EMBL" id="CP060637">
    <property type="protein sequence ID" value="QNM15954.1"/>
    <property type="molecule type" value="Genomic_DNA"/>
</dbReference>
<sequence length="196" mass="21601">MFKIAVLVSGSGTNLQSIIDNINNKKLDCTLEAVIGDRDCFGVSRAIEAGIDSYTLNRKVLKTNLCREIDKIVSNKKIDLIILAGFLSIIDEEFVKKWKGKIINIHPSLLPKYGGTGMYGIKVHEAVLKGNESESGCTVHFVDTGVDSGEIIEQIKVPVLENDTAEILQKRVLVQEHILLPKAIEKIIKESKGVCQ</sequence>
<evidence type="ECO:0000259" key="5">
    <source>
        <dbReference type="Pfam" id="PF00551"/>
    </source>
</evidence>
<feature type="binding site" evidence="4">
    <location>
        <position position="104"/>
    </location>
    <ligand>
        <name>(6R)-10-formyltetrahydrofolate</name>
        <dbReference type="ChEBI" id="CHEBI:195366"/>
    </ligand>
</feature>
<dbReference type="Proteomes" id="UP000515913">
    <property type="component" value="Chromosome"/>
</dbReference>
<dbReference type="AlphaFoldDB" id="A0A7G9GYS2"/>
<gene>
    <name evidence="4" type="primary">purN</name>
    <name evidence="6" type="ORF">H9Q81_03725</name>
</gene>
<protein>
    <recommendedName>
        <fullName evidence="4">Phosphoribosylglycinamide formyltransferase</fullName>
        <ecNumber evidence="4">2.1.2.2</ecNumber>
    </recommendedName>
    <alternativeName>
        <fullName evidence="4">5'-phosphoribosylglycinamide transformylase</fullName>
    </alternativeName>
    <alternativeName>
        <fullName evidence="4">GAR transformylase</fullName>
        <shortName evidence="4">GART</shortName>
    </alternativeName>
</protein>
<dbReference type="Gene3D" id="3.40.50.170">
    <property type="entry name" value="Formyl transferase, N-terminal domain"/>
    <property type="match status" value="1"/>
</dbReference>
<organism evidence="6 7">
    <name type="scientific">Fusobacterium hominis</name>
    <dbReference type="NCBI Taxonomy" id="2764326"/>
    <lineage>
        <taxon>Bacteria</taxon>
        <taxon>Fusobacteriati</taxon>
        <taxon>Fusobacteriota</taxon>
        <taxon>Fusobacteriia</taxon>
        <taxon>Fusobacteriales</taxon>
        <taxon>Fusobacteriaceae</taxon>
        <taxon>Fusobacterium</taxon>
    </lineage>
</organism>
<dbReference type="NCBIfam" id="TIGR00639">
    <property type="entry name" value="PurN"/>
    <property type="match status" value="1"/>
</dbReference>
<dbReference type="Pfam" id="PF00551">
    <property type="entry name" value="Formyl_trans_N"/>
    <property type="match status" value="1"/>
</dbReference>
<dbReference type="InterPro" id="IPR004607">
    <property type="entry name" value="GART"/>
</dbReference>
<feature type="binding site" evidence="4">
    <location>
        <position position="67"/>
    </location>
    <ligand>
        <name>(6R)-10-formyltetrahydrofolate</name>
        <dbReference type="ChEBI" id="CHEBI:195366"/>
    </ligand>
</feature>
<dbReference type="InterPro" id="IPR036477">
    <property type="entry name" value="Formyl_transf_N_sf"/>
</dbReference>
<evidence type="ECO:0000256" key="3">
    <source>
        <dbReference type="ARBA" id="ARBA00022755"/>
    </source>
</evidence>
<reference evidence="6 7" key="1">
    <citation type="submission" date="2020-08" db="EMBL/GenBank/DDBJ databases">
        <authorList>
            <person name="Liu C."/>
            <person name="Sun Q."/>
        </authorList>
    </citation>
    <scope>NUCLEOTIDE SEQUENCE [LARGE SCALE GENOMIC DNA]</scope>
    <source>
        <strain evidence="6 7">NSJ-57</strain>
    </source>
</reference>
<dbReference type="RefSeq" id="WP_101474723.1">
    <property type="nucleotide sequence ID" value="NZ_CP060637.1"/>
</dbReference>
<comment type="caution">
    <text evidence="4">Lacks conserved residue(s) required for the propagation of feature annotation.</text>
</comment>
<keyword evidence="2 4" id="KW-0808">Transferase</keyword>
<dbReference type="PANTHER" id="PTHR43369">
    <property type="entry name" value="PHOSPHORIBOSYLGLYCINAMIDE FORMYLTRANSFERASE"/>
    <property type="match status" value="1"/>
</dbReference>
<dbReference type="GO" id="GO:0006189">
    <property type="term" value="P:'de novo' IMP biosynthetic process"/>
    <property type="evidence" value="ECO:0007669"/>
    <property type="project" value="UniProtKB-UniRule"/>
</dbReference>
<dbReference type="CDD" id="cd08645">
    <property type="entry name" value="FMT_core_GART"/>
    <property type="match status" value="1"/>
</dbReference>
<dbReference type="UniPathway" id="UPA00074">
    <property type="reaction ID" value="UER00126"/>
</dbReference>
<feature type="site" description="Raises pKa of active site His" evidence="4">
    <location>
        <position position="147"/>
    </location>
</feature>
<keyword evidence="7" id="KW-1185">Reference proteome</keyword>
<feature type="binding site" evidence="4">
    <location>
        <begin position="12"/>
        <end position="14"/>
    </location>
    <ligand>
        <name>N(1)-(5-phospho-beta-D-ribosyl)glycinamide</name>
        <dbReference type="ChEBI" id="CHEBI:143788"/>
    </ligand>
</feature>
<dbReference type="GO" id="GO:0004644">
    <property type="term" value="F:phosphoribosylglycinamide formyltransferase activity"/>
    <property type="evidence" value="ECO:0007669"/>
    <property type="project" value="UniProtKB-UniRule"/>
</dbReference>
<proteinExistence type="inferred from homology"/>
<comment type="similarity">
    <text evidence="4">Belongs to the GART family.</text>
</comment>
<dbReference type="EC" id="2.1.2.2" evidence="4"/>
<comment type="pathway">
    <text evidence="1 4">Purine metabolism; IMP biosynthesis via de novo pathway; N(2)-formyl-N(1)-(5-phospho-D-ribosyl)glycinamide from N(1)-(5-phospho-D-ribosyl)glycinamide (10-formyl THF route): step 1/1.</text>
</comment>
<name>A0A7G9GYS2_9FUSO</name>
<evidence type="ECO:0000313" key="6">
    <source>
        <dbReference type="EMBL" id="QNM15954.1"/>
    </source>
</evidence>